<dbReference type="Proteomes" id="UP000660265">
    <property type="component" value="Unassembled WGS sequence"/>
</dbReference>
<comment type="caution">
    <text evidence="2">The sequence shown here is derived from an EMBL/GenBank/DDBJ whole genome shotgun (WGS) entry which is preliminary data.</text>
</comment>
<dbReference type="PROSITE" id="PS51257">
    <property type="entry name" value="PROKAR_LIPOPROTEIN"/>
    <property type="match status" value="1"/>
</dbReference>
<organism evidence="2 3">
    <name type="scientific">Streptomyces camponoticapitis</name>
    <dbReference type="NCBI Taxonomy" id="1616125"/>
    <lineage>
        <taxon>Bacteria</taxon>
        <taxon>Bacillati</taxon>
        <taxon>Actinomycetota</taxon>
        <taxon>Actinomycetes</taxon>
        <taxon>Kitasatosporales</taxon>
        <taxon>Streptomycetaceae</taxon>
        <taxon>Streptomyces</taxon>
    </lineage>
</organism>
<feature type="compositionally biased region" description="Basic and acidic residues" evidence="1">
    <location>
        <begin position="84"/>
        <end position="95"/>
    </location>
</feature>
<evidence type="ECO:0000313" key="3">
    <source>
        <dbReference type="Proteomes" id="UP000660265"/>
    </source>
</evidence>
<feature type="region of interest" description="Disordered" evidence="1">
    <location>
        <begin position="43"/>
        <end position="120"/>
    </location>
</feature>
<dbReference type="RefSeq" id="WP_189106199.1">
    <property type="nucleotide sequence ID" value="NZ_BMMV01000003.1"/>
</dbReference>
<reference evidence="3" key="1">
    <citation type="journal article" date="2019" name="Int. J. Syst. Evol. Microbiol.">
        <title>The Global Catalogue of Microorganisms (GCM) 10K type strain sequencing project: providing services to taxonomists for standard genome sequencing and annotation.</title>
        <authorList>
            <consortium name="The Broad Institute Genomics Platform"/>
            <consortium name="The Broad Institute Genome Sequencing Center for Infectious Disease"/>
            <person name="Wu L."/>
            <person name="Ma J."/>
        </authorList>
    </citation>
    <scope>NUCLEOTIDE SEQUENCE [LARGE SCALE GENOMIC DNA]</scope>
    <source>
        <strain evidence="3">CGMCC 4.7275</strain>
    </source>
</reference>
<dbReference type="EMBL" id="BMMV01000003">
    <property type="protein sequence ID" value="GGJ81819.1"/>
    <property type="molecule type" value="Genomic_DNA"/>
</dbReference>
<feature type="compositionally biased region" description="Low complexity" evidence="1">
    <location>
        <begin position="57"/>
        <end position="73"/>
    </location>
</feature>
<evidence type="ECO:0008006" key="4">
    <source>
        <dbReference type="Google" id="ProtNLM"/>
    </source>
</evidence>
<protein>
    <recommendedName>
        <fullName evidence="4">Lipoprotein</fullName>
    </recommendedName>
</protein>
<evidence type="ECO:0000256" key="1">
    <source>
        <dbReference type="SAM" id="MobiDB-lite"/>
    </source>
</evidence>
<gene>
    <name evidence="2" type="ORF">GCM10011583_11570</name>
</gene>
<sequence>MRLIPFAAAFLTTVALLTACDNEPDRDDCDIEAAAPAVAALALPGKTSGGSSGGSRSGSSSSSGSSGTSNSNGGSTGGTSGDSKPGKAAEPKPVKQEPAPAPKKGSSGGHSSHHDDCDDD</sequence>
<feature type="compositionally biased region" description="Gly residues" evidence="1">
    <location>
        <begin position="47"/>
        <end position="56"/>
    </location>
</feature>
<evidence type="ECO:0000313" key="2">
    <source>
        <dbReference type="EMBL" id="GGJ81819.1"/>
    </source>
</evidence>
<accession>A0ABQ2E0B7</accession>
<proteinExistence type="predicted"/>
<name>A0ABQ2E0B7_9ACTN</name>
<keyword evidence="3" id="KW-1185">Reference proteome</keyword>